<organism evidence="2 3">
    <name type="scientific">Streptomyces javensis</name>
    <dbReference type="NCBI Taxonomy" id="114698"/>
    <lineage>
        <taxon>Bacteria</taxon>
        <taxon>Bacillati</taxon>
        <taxon>Actinomycetota</taxon>
        <taxon>Actinomycetes</taxon>
        <taxon>Kitasatosporales</taxon>
        <taxon>Streptomycetaceae</taxon>
        <taxon>Streptomyces</taxon>
        <taxon>Streptomyces violaceusniger group</taxon>
    </lineage>
</organism>
<feature type="region of interest" description="Disordered" evidence="1">
    <location>
        <begin position="1"/>
        <end position="38"/>
    </location>
</feature>
<comment type="caution">
    <text evidence="2">The sequence shown here is derived from an EMBL/GenBank/DDBJ whole genome shotgun (WGS) entry which is preliminary data.</text>
</comment>
<sequence>MNELERPSPKNMAPRRPSLQPRQRKLETQPRTTPLSRRHVPVSHAWGDTGTLCSLALRPALLNRVLDLYGGSLVVTEAVAEEVRRFTRIPAARRSERNLLLCNGADVIARHLDNGEIKEYPLPPSAGALDKLDQVLRQLKEFEAAAVERTGRASDPISSAHKHAGEAHSIVSALRTIEHGGTTVLLTNDGGAIAIAERNGIPTKHLGQVLAELACEDPALAASDLLGHFIQVTRRFATVPAQLRPSGEESFTCMKKGDSCPLCR</sequence>
<dbReference type="Proteomes" id="UP001500282">
    <property type="component" value="Unassembled WGS sequence"/>
</dbReference>
<proteinExistence type="predicted"/>
<protein>
    <recommendedName>
        <fullName evidence="4">PIN domain-containing protein</fullName>
    </recommendedName>
</protein>
<evidence type="ECO:0000313" key="3">
    <source>
        <dbReference type="Proteomes" id="UP001500282"/>
    </source>
</evidence>
<gene>
    <name evidence="2" type="ORF">GCM10009579_83460</name>
</gene>
<reference evidence="3" key="1">
    <citation type="journal article" date="2019" name="Int. J. Syst. Evol. Microbiol.">
        <title>The Global Catalogue of Microorganisms (GCM) 10K type strain sequencing project: providing services to taxonomists for standard genome sequencing and annotation.</title>
        <authorList>
            <consortium name="The Broad Institute Genomics Platform"/>
            <consortium name="The Broad Institute Genome Sequencing Center for Infectious Disease"/>
            <person name="Wu L."/>
            <person name="Ma J."/>
        </authorList>
    </citation>
    <scope>NUCLEOTIDE SEQUENCE [LARGE SCALE GENOMIC DNA]</scope>
    <source>
        <strain evidence="3">JCM 11448</strain>
    </source>
</reference>
<dbReference type="EMBL" id="BAAAIH010000086">
    <property type="protein sequence ID" value="GAA1301746.1"/>
    <property type="molecule type" value="Genomic_DNA"/>
</dbReference>
<accession>A0ABP4I1D2</accession>
<name>A0ABP4I1D2_9ACTN</name>
<keyword evidence="3" id="KW-1185">Reference proteome</keyword>
<evidence type="ECO:0008006" key="4">
    <source>
        <dbReference type="Google" id="ProtNLM"/>
    </source>
</evidence>
<evidence type="ECO:0000256" key="1">
    <source>
        <dbReference type="SAM" id="MobiDB-lite"/>
    </source>
</evidence>
<evidence type="ECO:0000313" key="2">
    <source>
        <dbReference type="EMBL" id="GAA1301746.1"/>
    </source>
</evidence>